<dbReference type="CDD" id="cd01167">
    <property type="entry name" value="bac_FRK"/>
    <property type="match status" value="1"/>
</dbReference>
<dbReference type="GO" id="GO:0005524">
    <property type="term" value="F:ATP binding"/>
    <property type="evidence" value="ECO:0007669"/>
    <property type="project" value="UniProtKB-KW"/>
</dbReference>
<keyword evidence="9" id="KW-1185">Reference proteome</keyword>
<dbReference type="AlphaFoldDB" id="A0A495XMM0"/>
<dbReference type="PANTHER" id="PTHR43085">
    <property type="entry name" value="HEXOKINASE FAMILY MEMBER"/>
    <property type="match status" value="1"/>
</dbReference>
<dbReference type="GO" id="GO:0006000">
    <property type="term" value="P:fructose metabolic process"/>
    <property type="evidence" value="ECO:0007669"/>
    <property type="project" value="UniProtKB-ARBA"/>
</dbReference>
<dbReference type="Proteomes" id="UP000272729">
    <property type="component" value="Unassembled WGS sequence"/>
</dbReference>
<evidence type="ECO:0000313" key="8">
    <source>
        <dbReference type="EMBL" id="RKT74879.1"/>
    </source>
</evidence>
<evidence type="ECO:0000256" key="6">
    <source>
        <dbReference type="RuleBase" id="RU003704"/>
    </source>
</evidence>
<evidence type="ECO:0000256" key="1">
    <source>
        <dbReference type="ARBA" id="ARBA00010688"/>
    </source>
</evidence>
<dbReference type="PROSITE" id="PS00584">
    <property type="entry name" value="PFKB_KINASES_2"/>
    <property type="match status" value="1"/>
</dbReference>
<dbReference type="OrthoDB" id="9795789at2"/>
<dbReference type="Pfam" id="PF00294">
    <property type="entry name" value="PfkB"/>
    <property type="match status" value="1"/>
</dbReference>
<dbReference type="Gene3D" id="3.40.1190.20">
    <property type="match status" value="1"/>
</dbReference>
<evidence type="ECO:0000259" key="7">
    <source>
        <dbReference type="Pfam" id="PF00294"/>
    </source>
</evidence>
<keyword evidence="5" id="KW-0067">ATP-binding</keyword>
<keyword evidence="3" id="KW-0547">Nucleotide-binding</keyword>
<gene>
    <name evidence="8" type="ORF">DFJ66_8253</name>
</gene>
<dbReference type="EMBL" id="RBXR01000001">
    <property type="protein sequence ID" value="RKT74879.1"/>
    <property type="molecule type" value="Genomic_DNA"/>
</dbReference>
<dbReference type="SUPFAM" id="SSF53613">
    <property type="entry name" value="Ribokinase-like"/>
    <property type="match status" value="1"/>
</dbReference>
<dbReference type="InterPro" id="IPR002139">
    <property type="entry name" value="Ribo/fructo_kinase"/>
</dbReference>
<accession>A0A495XMM0</accession>
<reference evidence="8 9" key="1">
    <citation type="submission" date="2018-10" db="EMBL/GenBank/DDBJ databases">
        <title>Sequencing the genomes of 1000 actinobacteria strains.</title>
        <authorList>
            <person name="Klenk H.-P."/>
        </authorList>
    </citation>
    <scope>NUCLEOTIDE SEQUENCE [LARGE SCALE GENOMIC DNA]</scope>
    <source>
        <strain evidence="8 9">DSM 43911</strain>
    </source>
</reference>
<dbReference type="PRINTS" id="PR00990">
    <property type="entry name" value="RIBOKINASE"/>
</dbReference>
<organism evidence="8 9">
    <name type="scientific">Saccharothrix variisporea</name>
    <dbReference type="NCBI Taxonomy" id="543527"/>
    <lineage>
        <taxon>Bacteria</taxon>
        <taxon>Bacillati</taxon>
        <taxon>Actinomycetota</taxon>
        <taxon>Actinomycetes</taxon>
        <taxon>Pseudonocardiales</taxon>
        <taxon>Pseudonocardiaceae</taxon>
        <taxon>Saccharothrix</taxon>
    </lineage>
</organism>
<evidence type="ECO:0000256" key="5">
    <source>
        <dbReference type="ARBA" id="ARBA00022840"/>
    </source>
</evidence>
<dbReference type="RefSeq" id="WP_121229996.1">
    <property type="nucleotide sequence ID" value="NZ_JBIUBA010000025.1"/>
</dbReference>
<name>A0A495XMM0_9PSEU</name>
<comment type="similarity">
    <text evidence="1 6">Belongs to the carbohydrate kinase PfkB family.</text>
</comment>
<evidence type="ECO:0000256" key="2">
    <source>
        <dbReference type="ARBA" id="ARBA00022679"/>
    </source>
</evidence>
<dbReference type="InterPro" id="IPR002173">
    <property type="entry name" value="Carboh/pur_kinase_PfkB_CS"/>
</dbReference>
<protein>
    <submittedName>
        <fullName evidence="8">Fructokinase</fullName>
    </submittedName>
</protein>
<evidence type="ECO:0000256" key="4">
    <source>
        <dbReference type="ARBA" id="ARBA00022777"/>
    </source>
</evidence>
<dbReference type="InterPro" id="IPR050306">
    <property type="entry name" value="PfkB_Carbo_kinase"/>
</dbReference>
<dbReference type="GO" id="GO:0008865">
    <property type="term" value="F:fructokinase activity"/>
    <property type="evidence" value="ECO:0007669"/>
    <property type="project" value="UniProtKB-ARBA"/>
</dbReference>
<keyword evidence="4 6" id="KW-0418">Kinase</keyword>
<dbReference type="InterPro" id="IPR011611">
    <property type="entry name" value="PfkB_dom"/>
</dbReference>
<keyword evidence="2 6" id="KW-0808">Transferase</keyword>
<comment type="caution">
    <text evidence="8">The sequence shown here is derived from an EMBL/GenBank/DDBJ whole genome shotgun (WGS) entry which is preliminary data.</text>
</comment>
<dbReference type="InterPro" id="IPR029056">
    <property type="entry name" value="Ribokinase-like"/>
</dbReference>
<evidence type="ECO:0000313" key="9">
    <source>
        <dbReference type="Proteomes" id="UP000272729"/>
    </source>
</evidence>
<proteinExistence type="inferred from homology"/>
<sequence>MIIVGGEALVDLVPDRVGGYRPIPGGSPANTAVGLGRLGTQTALLARLANDRFGALLRAHLATSNVDLRHTVESTEPTTLAVVDVDAHGTADYSFYIDGCADGGWQPTDLPAALPPEAQLHVGGSFALAVEPMAATFETLLSREHPHRVISLDPNIRPVLVKDDTAVRARLHRWLGMVDIVKVSADDLRWIAPDRPPAEVVAEWHDLGPALVVVTRGAEGVYASGPTGDVELPALRVDVVDTVGAGDAFMAGLLAAFDRNDLLTRTDLGTLTRTDLADTLAYAQRVAAITCTRPGADSPWFDELLPTDVRTATR</sequence>
<dbReference type="PANTHER" id="PTHR43085:SF1">
    <property type="entry name" value="PSEUDOURIDINE KINASE-RELATED"/>
    <property type="match status" value="1"/>
</dbReference>
<evidence type="ECO:0000256" key="3">
    <source>
        <dbReference type="ARBA" id="ARBA00022741"/>
    </source>
</evidence>
<feature type="domain" description="Carbohydrate kinase PfkB" evidence="7">
    <location>
        <begin position="16"/>
        <end position="299"/>
    </location>
</feature>